<organism evidence="2 3">
    <name type="scientific">Desmophyllum pertusum</name>
    <dbReference type="NCBI Taxonomy" id="174260"/>
    <lineage>
        <taxon>Eukaryota</taxon>
        <taxon>Metazoa</taxon>
        <taxon>Cnidaria</taxon>
        <taxon>Anthozoa</taxon>
        <taxon>Hexacorallia</taxon>
        <taxon>Scleractinia</taxon>
        <taxon>Caryophylliina</taxon>
        <taxon>Caryophylliidae</taxon>
        <taxon>Desmophyllum</taxon>
    </lineage>
</organism>
<keyword evidence="3" id="KW-1185">Reference proteome</keyword>
<name>A0A9W9ZS03_9CNID</name>
<dbReference type="PROSITE" id="PS50172">
    <property type="entry name" value="BRCT"/>
    <property type="match status" value="1"/>
</dbReference>
<sequence length="233" mass="25800">MTSLSASNFLNGLEFYFITKKLVKAQHKILVEKIKRFGGTVSDRFNENTTHVLFPRGVDYQAGLQSLKSTPTETVRLVSIDWLPDCIAERKLILTTQFEVKRCQEETSESQDRSIFPGDPINGSQKSSKKIRFTISGTSKFSGARQVVGVIGKEVLLRRTLAYGTHYGIGVFCLTEAGEQQIGWVPEKDQAILVAVGKACHLPNFHAKIDSASAKNIADKFTKITISITCEAL</sequence>
<dbReference type="Gene3D" id="3.40.50.10190">
    <property type="entry name" value="BRCT domain"/>
    <property type="match status" value="1"/>
</dbReference>
<evidence type="ECO:0000259" key="1">
    <source>
        <dbReference type="PROSITE" id="PS50172"/>
    </source>
</evidence>
<dbReference type="Pfam" id="PF00533">
    <property type="entry name" value="BRCT"/>
    <property type="match status" value="1"/>
</dbReference>
<dbReference type="SMART" id="SM00292">
    <property type="entry name" value="BRCT"/>
    <property type="match status" value="1"/>
</dbReference>
<comment type="caution">
    <text evidence="2">The sequence shown here is derived from an EMBL/GenBank/DDBJ whole genome shotgun (WGS) entry which is preliminary data.</text>
</comment>
<dbReference type="SUPFAM" id="SSF52113">
    <property type="entry name" value="BRCT domain"/>
    <property type="match status" value="1"/>
</dbReference>
<accession>A0A9W9ZS03</accession>
<dbReference type="EMBL" id="MU825875">
    <property type="protein sequence ID" value="KAJ7386761.1"/>
    <property type="molecule type" value="Genomic_DNA"/>
</dbReference>
<dbReference type="InterPro" id="IPR036420">
    <property type="entry name" value="BRCT_dom_sf"/>
</dbReference>
<reference evidence="2" key="1">
    <citation type="submission" date="2023-01" db="EMBL/GenBank/DDBJ databases">
        <title>Genome assembly of the deep-sea coral Lophelia pertusa.</title>
        <authorList>
            <person name="Herrera S."/>
            <person name="Cordes E."/>
        </authorList>
    </citation>
    <scope>NUCLEOTIDE SEQUENCE</scope>
    <source>
        <strain evidence="2">USNM1676648</strain>
        <tissue evidence="2">Polyp</tissue>
    </source>
</reference>
<dbReference type="InterPro" id="IPR001357">
    <property type="entry name" value="BRCT_dom"/>
</dbReference>
<evidence type="ECO:0000313" key="2">
    <source>
        <dbReference type="EMBL" id="KAJ7386761.1"/>
    </source>
</evidence>
<gene>
    <name evidence="2" type="ORF">OS493_006786</name>
</gene>
<protein>
    <recommendedName>
        <fullName evidence="1">BRCT domain-containing protein</fullName>
    </recommendedName>
</protein>
<dbReference type="OrthoDB" id="10419467at2759"/>
<dbReference type="Proteomes" id="UP001163046">
    <property type="component" value="Unassembled WGS sequence"/>
</dbReference>
<feature type="domain" description="BRCT" evidence="1">
    <location>
        <begin position="5"/>
        <end position="100"/>
    </location>
</feature>
<dbReference type="AlphaFoldDB" id="A0A9W9ZS03"/>
<evidence type="ECO:0000313" key="3">
    <source>
        <dbReference type="Proteomes" id="UP001163046"/>
    </source>
</evidence>
<proteinExistence type="predicted"/>